<evidence type="ECO:0000256" key="2">
    <source>
        <dbReference type="ARBA" id="ARBA00022801"/>
    </source>
</evidence>
<dbReference type="Proteomes" id="UP000289738">
    <property type="component" value="Chromosome B02"/>
</dbReference>
<dbReference type="GO" id="GO:0016042">
    <property type="term" value="P:lipid catabolic process"/>
    <property type="evidence" value="ECO:0007669"/>
    <property type="project" value="UniProtKB-KW"/>
</dbReference>
<gene>
    <name evidence="5" type="ORF">Ahy_B02g059112</name>
</gene>
<dbReference type="Pfam" id="PF00657">
    <property type="entry name" value="Lipase_GDSL"/>
    <property type="match status" value="1"/>
</dbReference>
<sequence>MHVIIIIMRMVMMAVPIEGGETGRAFFVFGDSLVDSGNNNYLPTTARADTLPYGVDYPTHHPTGRFSNGFNLPDLISQRIGSEAALPYLSPEMRGQNLLLGANFASAGVGILKDTGIQFEGILRIYQQFALFQQYQERLGFEVGAAEAERIVNGSLVLITLGSNDFVNNYFYPPNSARSLQFTIPKFCSYVISEYRKILMRLYELGGRKVLVTGTGPLGCIPSQLAERSINGECVAQIQEASQIFNQLLIKMTTELNNQLTSPVFIVVNAFRINMEFINHPQRFGFVSSKIACCGQGRFNGIGGCTSFSSLCSNRDLYVFWDSFHPSQHAWEILANYIFNGTTNYMSPMNLTTILAMDSNFYK</sequence>
<dbReference type="Gene3D" id="3.40.50.1110">
    <property type="entry name" value="SGNH hydrolase"/>
    <property type="match status" value="1"/>
</dbReference>
<dbReference type="InterPro" id="IPR036514">
    <property type="entry name" value="SGNH_hydro_sf"/>
</dbReference>
<dbReference type="GO" id="GO:0016788">
    <property type="term" value="F:hydrolase activity, acting on ester bonds"/>
    <property type="evidence" value="ECO:0007669"/>
    <property type="project" value="InterPro"/>
</dbReference>
<keyword evidence="4" id="KW-0732">Signal</keyword>
<protein>
    <recommendedName>
        <fullName evidence="7">GDSL esterase/lipase</fullName>
    </recommendedName>
</protein>
<organism evidence="5 6">
    <name type="scientific">Arachis hypogaea</name>
    <name type="common">Peanut</name>
    <dbReference type="NCBI Taxonomy" id="3818"/>
    <lineage>
        <taxon>Eukaryota</taxon>
        <taxon>Viridiplantae</taxon>
        <taxon>Streptophyta</taxon>
        <taxon>Embryophyta</taxon>
        <taxon>Tracheophyta</taxon>
        <taxon>Spermatophyta</taxon>
        <taxon>Magnoliopsida</taxon>
        <taxon>eudicotyledons</taxon>
        <taxon>Gunneridae</taxon>
        <taxon>Pentapetalae</taxon>
        <taxon>rosids</taxon>
        <taxon>fabids</taxon>
        <taxon>Fabales</taxon>
        <taxon>Fabaceae</taxon>
        <taxon>Papilionoideae</taxon>
        <taxon>50 kb inversion clade</taxon>
        <taxon>dalbergioids sensu lato</taxon>
        <taxon>Dalbergieae</taxon>
        <taxon>Pterocarpus clade</taxon>
        <taxon>Arachis</taxon>
    </lineage>
</organism>
<evidence type="ECO:0000313" key="5">
    <source>
        <dbReference type="EMBL" id="RYR25394.1"/>
    </source>
</evidence>
<comment type="caution">
    <text evidence="5">The sequence shown here is derived from an EMBL/GenBank/DDBJ whole genome shotgun (WGS) entry which is preliminary data.</text>
</comment>
<dbReference type="PANTHER" id="PTHR45648:SF146">
    <property type="entry name" value="GDSL-LIKE LIPASE_ACYLHYDROLASE"/>
    <property type="match status" value="1"/>
</dbReference>
<dbReference type="SUPFAM" id="SSF52266">
    <property type="entry name" value="SGNH hydrolase"/>
    <property type="match status" value="1"/>
</dbReference>
<keyword evidence="3" id="KW-0443">Lipid metabolism</keyword>
<name>A0A445AG74_ARAHY</name>
<feature type="signal peptide" evidence="4">
    <location>
        <begin position="1"/>
        <end position="19"/>
    </location>
</feature>
<dbReference type="CDD" id="cd01837">
    <property type="entry name" value="SGNH_plant_lipase_like"/>
    <property type="match status" value="1"/>
</dbReference>
<dbReference type="AlphaFoldDB" id="A0A445AG74"/>
<evidence type="ECO:0000256" key="1">
    <source>
        <dbReference type="ARBA" id="ARBA00008668"/>
    </source>
</evidence>
<dbReference type="PANTHER" id="PTHR45648">
    <property type="entry name" value="GDSL LIPASE/ACYLHYDROLASE FAMILY PROTEIN (AFU_ORTHOLOGUE AFUA_4G14700)"/>
    <property type="match status" value="1"/>
</dbReference>
<evidence type="ECO:0000313" key="6">
    <source>
        <dbReference type="Proteomes" id="UP000289738"/>
    </source>
</evidence>
<evidence type="ECO:0008006" key="7">
    <source>
        <dbReference type="Google" id="ProtNLM"/>
    </source>
</evidence>
<comment type="similarity">
    <text evidence="1">Belongs to the 'GDSL' lipolytic enzyme family.</text>
</comment>
<evidence type="ECO:0000256" key="3">
    <source>
        <dbReference type="ARBA" id="ARBA00022963"/>
    </source>
</evidence>
<dbReference type="InterPro" id="IPR051058">
    <property type="entry name" value="GDSL_Est/Lipase"/>
</dbReference>
<accession>A0A445AG74</accession>
<keyword evidence="6" id="KW-1185">Reference proteome</keyword>
<keyword evidence="2" id="KW-0378">Hydrolase</keyword>
<dbReference type="STRING" id="3818.A0A445AG74"/>
<feature type="chain" id="PRO_5019206903" description="GDSL esterase/lipase" evidence="4">
    <location>
        <begin position="20"/>
        <end position="363"/>
    </location>
</feature>
<evidence type="ECO:0000256" key="4">
    <source>
        <dbReference type="SAM" id="SignalP"/>
    </source>
</evidence>
<dbReference type="InterPro" id="IPR001087">
    <property type="entry name" value="GDSL"/>
</dbReference>
<keyword evidence="3" id="KW-0442">Lipid degradation</keyword>
<dbReference type="InterPro" id="IPR035669">
    <property type="entry name" value="SGNH_plant_lipase-like"/>
</dbReference>
<dbReference type="EMBL" id="SDMP01000012">
    <property type="protein sequence ID" value="RYR25394.1"/>
    <property type="molecule type" value="Genomic_DNA"/>
</dbReference>
<reference evidence="5 6" key="1">
    <citation type="submission" date="2019-01" db="EMBL/GenBank/DDBJ databases">
        <title>Sequencing of cultivated peanut Arachis hypogaea provides insights into genome evolution and oil improvement.</title>
        <authorList>
            <person name="Chen X."/>
        </authorList>
    </citation>
    <scope>NUCLEOTIDE SEQUENCE [LARGE SCALE GENOMIC DNA]</scope>
    <source>
        <strain evidence="6">cv. Fuhuasheng</strain>
        <tissue evidence="5">Leaves</tissue>
    </source>
</reference>
<proteinExistence type="inferred from homology"/>